<feature type="region of interest" description="Disordered" evidence="1">
    <location>
        <begin position="1"/>
        <end position="45"/>
    </location>
</feature>
<dbReference type="AlphaFoldDB" id="E3LX07"/>
<dbReference type="eggNOG" id="ENOG502QSSK">
    <property type="taxonomic scope" value="Eukaryota"/>
</dbReference>
<evidence type="ECO:0008006" key="4">
    <source>
        <dbReference type="Google" id="ProtNLM"/>
    </source>
</evidence>
<dbReference type="Pfam" id="PF17380">
    <property type="entry name" value="DUF5401"/>
    <property type="match status" value="1"/>
</dbReference>
<dbReference type="OMA" id="WTEENAV"/>
<evidence type="ECO:0000313" key="3">
    <source>
        <dbReference type="Proteomes" id="UP000008281"/>
    </source>
</evidence>
<protein>
    <recommendedName>
        <fullName evidence="4">Chitin-binding type-2 domain-containing protein</fullName>
    </recommendedName>
</protein>
<dbReference type="Proteomes" id="UP000008281">
    <property type="component" value="Unassembled WGS sequence"/>
</dbReference>
<reference evidence="2" key="1">
    <citation type="submission" date="2007-07" db="EMBL/GenBank/DDBJ databases">
        <title>PCAP assembly of the Caenorhabditis remanei genome.</title>
        <authorList>
            <consortium name="The Caenorhabditis remanei Sequencing Consortium"/>
            <person name="Wilson R.K."/>
        </authorList>
    </citation>
    <scope>NUCLEOTIDE SEQUENCE [LARGE SCALE GENOMIC DNA]</scope>
    <source>
        <strain evidence="2">PB4641</strain>
    </source>
</reference>
<dbReference type="OrthoDB" id="5861391at2759"/>
<dbReference type="EMBL" id="DS268417">
    <property type="protein sequence ID" value="EFO83383.1"/>
    <property type="molecule type" value="Genomic_DNA"/>
</dbReference>
<evidence type="ECO:0000256" key="1">
    <source>
        <dbReference type="SAM" id="MobiDB-lite"/>
    </source>
</evidence>
<dbReference type="STRING" id="31234.E3LX07"/>
<evidence type="ECO:0000313" key="2">
    <source>
        <dbReference type="EMBL" id="EFO83383.1"/>
    </source>
</evidence>
<organism evidence="3">
    <name type="scientific">Caenorhabditis remanei</name>
    <name type="common">Caenorhabditis vulgaris</name>
    <dbReference type="NCBI Taxonomy" id="31234"/>
    <lineage>
        <taxon>Eukaryota</taxon>
        <taxon>Metazoa</taxon>
        <taxon>Ecdysozoa</taxon>
        <taxon>Nematoda</taxon>
        <taxon>Chromadorea</taxon>
        <taxon>Rhabditida</taxon>
        <taxon>Rhabditina</taxon>
        <taxon>Rhabditomorpha</taxon>
        <taxon>Rhabditoidea</taxon>
        <taxon>Rhabditidae</taxon>
        <taxon>Peloderinae</taxon>
        <taxon>Caenorhabditis</taxon>
    </lineage>
</organism>
<name>E3LX07_CAERE</name>
<dbReference type="HOGENOM" id="CLU_633461_0_0_1"/>
<dbReference type="InParanoid" id="E3LX07"/>
<gene>
    <name evidence="2" type="ORF">CRE_03185</name>
</gene>
<sequence length="433" mass="50419">MEERQNAIYEEEQRRKEEEKRREQKEMEEKRMIQEQMRKGIQERTRLEEMEREREMMRQIMENEQKRNQMERQEFEATTPITTIKPIYRPGIAEYRPPEVESHMIRFTTQSPEWATPSPTWNPSWNTVTVEEETPGVPIIHSQCQINGQCELKYDADSFCAHPNTPSMYLQCAPLYGRLGRWTERHCPDTLIFIVAIGRCEKGEEMRKPYDPDNRVVIPRLPSETSFVEWKGNRVIDHNIPSPVSPPRVYPPVPETHQPQIYNTIDEFPKDLLPKIPEVSPAETYAQQYQNHIHGSVISGYQRPVAPTVAPIPVIPVSYQITRVPNIPNINQVASNSIKSEIDLSHIHPLFPRVQPDFLSRILPSLNLKMHDEHSPQSLGSVVKPVLKKIALNQTEQFLDRLLADQVQDEKIRKEIIDRLKSSNAEETTKKST</sequence>
<proteinExistence type="predicted"/>
<accession>E3LX07</accession>
<keyword evidence="3" id="KW-1185">Reference proteome</keyword>